<evidence type="ECO:0000313" key="5">
    <source>
        <dbReference type="Proteomes" id="UP000618051"/>
    </source>
</evidence>
<dbReference type="SUPFAM" id="SSF48350">
    <property type="entry name" value="GTPase activation domain, GAP"/>
    <property type="match status" value="1"/>
</dbReference>
<feature type="region of interest" description="Disordered" evidence="1">
    <location>
        <begin position="395"/>
        <end position="471"/>
    </location>
</feature>
<gene>
    <name evidence="3" type="ORF">IHE44_000054</name>
    <name evidence="4" type="ORF">IHE44_0009330</name>
</gene>
<evidence type="ECO:0000259" key="2">
    <source>
        <dbReference type="PROSITE" id="PS50238"/>
    </source>
</evidence>
<dbReference type="Pfam" id="PF00620">
    <property type="entry name" value="RhoGAP"/>
    <property type="match status" value="1"/>
</dbReference>
<dbReference type="PANTHER" id="PTHR23179">
    <property type="entry name" value="T-CELL ACTIVATION RHO GTPASE ACTIVATING PROTEIN-RELATED"/>
    <property type="match status" value="1"/>
</dbReference>
<dbReference type="EMBL" id="JADDUC010000001">
    <property type="protein sequence ID" value="KAG0137215.1"/>
    <property type="molecule type" value="Genomic_DNA"/>
</dbReference>
<proteinExistence type="predicted"/>
<evidence type="ECO:0000313" key="3">
    <source>
        <dbReference type="EMBL" id="KAG0137215.1"/>
    </source>
</evidence>
<evidence type="ECO:0000313" key="4">
    <source>
        <dbReference type="EMBL" id="KAI1240882.1"/>
    </source>
</evidence>
<dbReference type="Proteomes" id="UP000618051">
    <property type="component" value="Unassembled WGS sequence"/>
</dbReference>
<reference evidence="4 5" key="2">
    <citation type="journal article" date="2021" name="J. Hered.">
        <title>Feather Gene Expression Elucidates the Developmental Basis of Plumage Iridescence in African Starlings.</title>
        <authorList>
            <person name="Rubenstein D.R."/>
            <person name="Corvelo A."/>
            <person name="MacManes M.D."/>
            <person name="Maia R."/>
            <person name="Narzisi G."/>
            <person name="Rousaki A."/>
            <person name="Vandenabeele P."/>
            <person name="Shawkey M.D."/>
            <person name="Solomon J."/>
        </authorList>
    </citation>
    <scope>NUCLEOTIDE SEQUENCE [LARGE SCALE GENOMIC DNA]</scope>
    <source>
        <strain evidence="4">SS15</strain>
    </source>
</reference>
<dbReference type="AlphaFoldDB" id="A0A835P305"/>
<feature type="domain" description="Rho-GAP" evidence="2">
    <location>
        <begin position="1"/>
        <end position="206"/>
    </location>
</feature>
<dbReference type="InterPro" id="IPR008936">
    <property type="entry name" value="Rho_GTPase_activation_prot"/>
</dbReference>
<dbReference type="GO" id="GO:0007165">
    <property type="term" value="P:signal transduction"/>
    <property type="evidence" value="ECO:0007669"/>
    <property type="project" value="InterPro"/>
</dbReference>
<feature type="compositionally biased region" description="Low complexity" evidence="1">
    <location>
        <begin position="397"/>
        <end position="416"/>
    </location>
</feature>
<organism evidence="3">
    <name type="scientific">Lamprotornis superbus</name>
    <dbReference type="NCBI Taxonomy" id="245042"/>
    <lineage>
        <taxon>Eukaryota</taxon>
        <taxon>Metazoa</taxon>
        <taxon>Chordata</taxon>
        <taxon>Craniata</taxon>
        <taxon>Vertebrata</taxon>
        <taxon>Euteleostomi</taxon>
        <taxon>Archelosauria</taxon>
        <taxon>Archosauria</taxon>
        <taxon>Dinosauria</taxon>
        <taxon>Saurischia</taxon>
        <taxon>Theropoda</taxon>
        <taxon>Coelurosauria</taxon>
        <taxon>Aves</taxon>
        <taxon>Neognathae</taxon>
        <taxon>Neoaves</taxon>
        <taxon>Telluraves</taxon>
        <taxon>Australaves</taxon>
        <taxon>Passeriformes</taxon>
        <taxon>Sturnidae</taxon>
        <taxon>Lamprotornis</taxon>
    </lineage>
</organism>
<dbReference type="Gene3D" id="1.10.555.10">
    <property type="entry name" value="Rho GTPase activation protein"/>
    <property type="match status" value="1"/>
</dbReference>
<sequence>MMTETSRTAFFINAQKDLQLTTSATARHPVAPVPDYANPCADKGCVPDPMFWGAVMPGTAAAPLEAKTHIQPLTFISVSSALEPRWLPYKMNGTQTGQGLQCLSEHSHSAVGQAQTQSLHICWGVADKLPRPNLVLLKLLLSLLHHISQNAETNRMDSSNLAICIGPNMLSPGTDNALPLEVQKEMNDKQLNRTAPLDIGGTPQLRCPSACDGMSQAVPHLASSEQKQQLPCSPLSHSTASADLACGGQGAPVATVTPGLSGSEAKTVADGVLSVTVLVEFLINNCLEIFEEDIAFPACALAQESAEHTDSSTAKNYIAEKYCPRLKESSPRRDWEHRNRGRSQSESGISGMTPSKDLIHTPYLKRLHWTFLDHLDKVYVAIHLLPAARLEQELPVGPQRDSSSSGQRQGRPVSSQLHLAQKRPGPALSLQASPVAPGLTLMQEGMKSSGQGDKLYQPASFTGNRQSQVSN</sequence>
<protein>
    <recommendedName>
        <fullName evidence="2">Rho-GAP domain-containing protein</fullName>
    </recommendedName>
</protein>
<comment type="caution">
    <text evidence="3">The sequence shown here is derived from an EMBL/GenBank/DDBJ whole genome shotgun (WGS) entry which is preliminary data.</text>
</comment>
<feature type="compositionally biased region" description="Polar residues" evidence="1">
    <location>
        <begin position="459"/>
        <end position="471"/>
    </location>
</feature>
<feature type="compositionally biased region" description="Basic and acidic residues" evidence="1">
    <location>
        <begin position="329"/>
        <end position="338"/>
    </location>
</feature>
<dbReference type="EMBL" id="JADDUC020000003">
    <property type="protein sequence ID" value="KAI1240882.1"/>
    <property type="molecule type" value="Genomic_DNA"/>
</dbReference>
<accession>A0A835P305</accession>
<dbReference type="OrthoDB" id="27389at2759"/>
<reference evidence="3" key="1">
    <citation type="submission" date="2020-10" db="EMBL/GenBank/DDBJ databases">
        <title>Feather gene expression reveals the developmental basis of iridescence in African starlings.</title>
        <authorList>
            <person name="Rubenstein D.R."/>
        </authorList>
    </citation>
    <scope>NUCLEOTIDE SEQUENCE</scope>
    <source>
        <strain evidence="3">SS15</strain>
        <tissue evidence="3">Liver</tissue>
    </source>
</reference>
<reference evidence="4" key="3">
    <citation type="submission" date="2022-01" db="EMBL/GenBank/DDBJ databases">
        <authorList>
            <person name="Rubenstein D.R."/>
        </authorList>
    </citation>
    <scope>NUCLEOTIDE SEQUENCE</scope>
    <source>
        <strain evidence="4">SS15</strain>
        <tissue evidence="4">Liver</tissue>
    </source>
</reference>
<feature type="region of interest" description="Disordered" evidence="1">
    <location>
        <begin position="329"/>
        <end position="355"/>
    </location>
</feature>
<dbReference type="PROSITE" id="PS50238">
    <property type="entry name" value="RHOGAP"/>
    <property type="match status" value="1"/>
</dbReference>
<feature type="compositionally biased region" description="Polar residues" evidence="1">
    <location>
        <begin position="342"/>
        <end position="353"/>
    </location>
</feature>
<keyword evidence="5" id="KW-1185">Reference proteome</keyword>
<dbReference type="InterPro" id="IPR000198">
    <property type="entry name" value="RhoGAP_dom"/>
</dbReference>
<dbReference type="GO" id="GO:0005096">
    <property type="term" value="F:GTPase activator activity"/>
    <property type="evidence" value="ECO:0007669"/>
    <property type="project" value="TreeGrafter"/>
</dbReference>
<evidence type="ECO:0000256" key="1">
    <source>
        <dbReference type="SAM" id="MobiDB-lite"/>
    </source>
</evidence>
<name>A0A835P305_9PASS</name>
<dbReference type="PANTHER" id="PTHR23179:SF26">
    <property type="entry name" value="T-CELL ACTIVATION RHO GTPASE-ACTIVATING PROTEIN"/>
    <property type="match status" value="1"/>
</dbReference>